<evidence type="ECO:0000259" key="2">
    <source>
        <dbReference type="Pfam" id="PF00561"/>
    </source>
</evidence>
<dbReference type="GO" id="GO:0016877">
    <property type="term" value="F:ligase activity, forming carbon-sulfur bonds"/>
    <property type="evidence" value="ECO:0007669"/>
    <property type="project" value="UniProtKB-ARBA"/>
</dbReference>
<dbReference type="Pfam" id="PF00501">
    <property type="entry name" value="AMP-binding"/>
    <property type="match status" value="1"/>
</dbReference>
<feature type="domain" description="AMP-binding enzyme C-terminal" evidence="3">
    <location>
        <begin position="748"/>
        <end position="823"/>
    </location>
</feature>
<dbReference type="Pfam" id="PF00561">
    <property type="entry name" value="Abhydrolase_1"/>
    <property type="match status" value="1"/>
</dbReference>
<organism evidence="4 5">
    <name type="scientific">Candidatus Desulfolinea nitratireducens</name>
    <dbReference type="NCBI Taxonomy" id="2841698"/>
    <lineage>
        <taxon>Bacteria</taxon>
        <taxon>Bacillati</taxon>
        <taxon>Chloroflexota</taxon>
        <taxon>Anaerolineae</taxon>
        <taxon>Anaerolineales</taxon>
        <taxon>Anaerolineales incertae sedis</taxon>
        <taxon>Candidatus Desulfolinea</taxon>
    </lineage>
</organism>
<evidence type="ECO:0000313" key="5">
    <source>
        <dbReference type="Proteomes" id="UP000614469"/>
    </source>
</evidence>
<dbReference type="InterPro" id="IPR045851">
    <property type="entry name" value="AMP-bd_C_sf"/>
</dbReference>
<accession>A0A8J6NHU2</accession>
<dbReference type="InterPro" id="IPR042099">
    <property type="entry name" value="ANL_N_sf"/>
</dbReference>
<dbReference type="InterPro" id="IPR029058">
    <property type="entry name" value="AB_hydrolase_fold"/>
</dbReference>
<dbReference type="GO" id="GO:0016787">
    <property type="term" value="F:hydrolase activity"/>
    <property type="evidence" value="ECO:0007669"/>
    <property type="project" value="UniProtKB-KW"/>
</dbReference>
<dbReference type="Gene3D" id="3.30.300.30">
    <property type="match status" value="1"/>
</dbReference>
<keyword evidence="4" id="KW-0378">Hydrolase</keyword>
<proteinExistence type="predicted"/>
<dbReference type="EMBL" id="JACNJN010000160">
    <property type="protein sequence ID" value="MBC8336413.1"/>
    <property type="molecule type" value="Genomic_DNA"/>
</dbReference>
<name>A0A8J6NHU2_9CHLR</name>
<dbReference type="SUPFAM" id="SSF53474">
    <property type="entry name" value="alpha/beta-Hydrolases"/>
    <property type="match status" value="1"/>
</dbReference>
<dbReference type="InterPro" id="IPR000073">
    <property type="entry name" value="AB_hydrolase_1"/>
</dbReference>
<dbReference type="Gene3D" id="3.40.50.12780">
    <property type="entry name" value="N-terminal domain of ligase-like"/>
    <property type="match status" value="1"/>
</dbReference>
<evidence type="ECO:0000259" key="3">
    <source>
        <dbReference type="Pfam" id="PF13193"/>
    </source>
</evidence>
<feature type="domain" description="AMP-dependent synthetase/ligase" evidence="1">
    <location>
        <begin position="308"/>
        <end position="695"/>
    </location>
</feature>
<dbReference type="InterPro" id="IPR000873">
    <property type="entry name" value="AMP-dep_synth/lig_dom"/>
</dbReference>
<gene>
    <name evidence="4" type="ORF">H8E29_14200</name>
</gene>
<comment type="caution">
    <text evidence="4">The sequence shown here is derived from an EMBL/GenBank/DDBJ whole genome shotgun (WGS) entry which is preliminary data.</text>
</comment>
<dbReference type="AlphaFoldDB" id="A0A8J6NHU2"/>
<dbReference type="InterPro" id="IPR050237">
    <property type="entry name" value="ATP-dep_AMP-bd_enzyme"/>
</dbReference>
<sequence>MNKLRGLKHRETQLDLDLYRVKVPISGLTDVSLSVIDIHPDGAEKTIVFIHGFAGCAETWEYQINHFALEYRVIVPDLRGHGQSDAPFTQYTMAELVSDINAVADALDLPEKFILVGHSFGGSVCIEYAAAHPKRLEQLVLIATAGEYPLPKSASLLSKIPVSVIRPFWKYRPRWNAEVHVLKRMMLNNMGKWKGWDALPKITTKTMVLTGERDSYFPRWAFDRVSEALPGADVIDVGASKHKVQLERHKAVNRAIERFVHQGGKGKGSWREQGLRTDLAISRPWLKSYGKYTPITCPIPRQPLHKFLEAAADRVPKRKATVFYGSTLNYQQLDRLVNQFAHALHGLGVRRGDRVMVVMPNMPQMIMAYYATLKIGGVVVLPNPDATAQQIVEQVKDTDAKVLVTLKDFAGLAKQVQENSPVQVVLANIRDAVSARVYKALLGRWHAAGFGEDEIPWVDEGQTMERLMLDASRERPEFEVDPEDLAAILFTSGTTDKPKGVCLTHSNLVANSLQTRHWIPDVKYGEEVFLSVLPLTHSYGMTTAMNIPIVIGATIVLLPVFELQQVLDHIKEHNPSIFPGVPSIYAAINHAPNVREYGLNSIKACISGAAPLPIEVQEAFQKLTRGQLVEGYGLTETSPVTHANPLRGDAKTGSIGIPIPNTDAKIVDLVTDKDLPPGKIGELLVKGPQVMKGYWQAEGKSDPDTSFRDGWLYTGDVAVMDADGFFKIISRKRDTIMAGEFSVYPRDVEEVLYENSKVLEVAVVGIKRKGWLSNKVKAYVVPQPGTNLSEDELMELCRKRLDEYAVPWEIEFRETLPKSFVGKVLRRMLVEE</sequence>
<reference evidence="4 5" key="1">
    <citation type="submission" date="2020-08" db="EMBL/GenBank/DDBJ databases">
        <title>Bridging the membrane lipid divide: bacteria of the FCB group superphylum have the potential to synthesize archaeal ether lipids.</title>
        <authorList>
            <person name="Villanueva L."/>
            <person name="Von Meijenfeldt F.A.B."/>
            <person name="Westbye A.B."/>
            <person name="Yadav S."/>
            <person name="Hopmans E.C."/>
            <person name="Dutilh B.E."/>
            <person name="Sinninghe Damste J.S."/>
        </authorList>
    </citation>
    <scope>NUCLEOTIDE SEQUENCE [LARGE SCALE GENOMIC DNA]</scope>
    <source>
        <strain evidence="4">NIOZ-UU36</strain>
    </source>
</reference>
<dbReference type="InterPro" id="IPR025110">
    <property type="entry name" value="AMP-bd_C"/>
</dbReference>
<dbReference type="SUPFAM" id="SSF56801">
    <property type="entry name" value="Acetyl-CoA synthetase-like"/>
    <property type="match status" value="1"/>
</dbReference>
<feature type="domain" description="AB hydrolase-1" evidence="2">
    <location>
        <begin position="46"/>
        <end position="150"/>
    </location>
</feature>
<dbReference type="Gene3D" id="3.40.50.1820">
    <property type="entry name" value="alpha/beta hydrolase"/>
    <property type="match status" value="1"/>
</dbReference>
<dbReference type="Pfam" id="PF13193">
    <property type="entry name" value="AMP-binding_C"/>
    <property type="match status" value="1"/>
</dbReference>
<dbReference type="PANTHER" id="PTHR43767:SF12">
    <property type="entry name" value="AMP-DEPENDENT SYNTHETASE AND LIGASE"/>
    <property type="match status" value="1"/>
</dbReference>
<evidence type="ECO:0000259" key="1">
    <source>
        <dbReference type="Pfam" id="PF00501"/>
    </source>
</evidence>
<evidence type="ECO:0000313" key="4">
    <source>
        <dbReference type="EMBL" id="MBC8336413.1"/>
    </source>
</evidence>
<dbReference type="CDD" id="cd05936">
    <property type="entry name" value="FC-FACS_FadD_like"/>
    <property type="match status" value="1"/>
</dbReference>
<protein>
    <submittedName>
        <fullName evidence="4">Alpha/beta fold hydrolase</fullName>
    </submittedName>
</protein>
<dbReference type="PANTHER" id="PTHR43767">
    <property type="entry name" value="LONG-CHAIN-FATTY-ACID--COA LIGASE"/>
    <property type="match status" value="1"/>
</dbReference>
<dbReference type="PRINTS" id="PR00111">
    <property type="entry name" value="ABHYDROLASE"/>
</dbReference>
<dbReference type="Proteomes" id="UP000614469">
    <property type="component" value="Unassembled WGS sequence"/>
</dbReference>